<protein>
    <submittedName>
        <fullName evidence="2">Uncharacterized protein</fullName>
    </submittedName>
</protein>
<dbReference type="EMBL" id="BORB01000024">
    <property type="protein sequence ID" value="GIN58494.1"/>
    <property type="molecule type" value="Genomic_DNA"/>
</dbReference>
<feature type="transmembrane region" description="Helical" evidence="1">
    <location>
        <begin position="6"/>
        <end position="25"/>
    </location>
</feature>
<keyword evidence="1" id="KW-0812">Transmembrane</keyword>
<organism evidence="2 3">
    <name type="scientific">Lederbergia ruris</name>
    <dbReference type="NCBI Taxonomy" id="217495"/>
    <lineage>
        <taxon>Bacteria</taxon>
        <taxon>Bacillati</taxon>
        <taxon>Bacillota</taxon>
        <taxon>Bacilli</taxon>
        <taxon>Bacillales</taxon>
        <taxon>Bacillaceae</taxon>
        <taxon>Lederbergia</taxon>
    </lineage>
</organism>
<name>A0ABQ4KMW5_9BACI</name>
<gene>
    <name evidence="2" type="ORF">J8TS2_28130</name>
</gene>
<dbReference type="RefSeq" id="WP_212966685.1">
    <property type="nucleotide sequence ID" value="NZ_BORB01000024.1"/>
</dbReference>
<comment type="caution">
    <text evidence="2">The sequence shown here is derived from an EMBL/GenBank/DDBJ whole genome shotgun (WGS) entry which is preliminary data.</text>
</comment>
<keyword evidence="3" id="KW-1185">Reference proteome</keyword>
<accession>A0ABQ4KMW5</accession>
<dbReference type="Proteomes" id="UP000679950">
    <property type="component" value="Unassembled WGS sequence"/>
</dbReference>
<keyword evidence="1" id="KW-0472">Membrane</keyword>
<reference evidence="2 3" key="1">
    <citation type="submission" date="2021-03" db="EMBL/GenBank/DDBJ databases">
        <title>Antimicrobial resistance genes in bacteria isolated from Japanese honey, and their potential for conferring macrolide and lincosamide resistance in the American foulbrood pathogen Paenibacillus larvae.</title>
        <authorList>
            <person name="Okamoto M."/>
            <person name="Kumagai M."/>
            <person name="Kanamori H."/>
            <person name="Takamatsu D."/>
        </authorList>
    </citation>
    <scope>NUCLEOTIDE SEQUENCE [LARGE SCALE GENOMIC DNA]</scope>
    <source>
        <strain evidence="2 3">J8TS2</strain>
    </source>
</reference>
<evidence type="ECO:0000256" key="1">
    <source>
        <dbReference type="SAM" id="Phobius"/>
    </source>
</evidence>
<evidence type="ECO:0000313" key="2">
    <source>
        <dbReference type="EMBL" id="GIN58494.1"/>
    </source>
</evidence>
<sequence length="187" mass="21882">MASIISDYLLVLITLLYSVFTWQMLKANKEMVKESQRNREVEYKPEVILYFDEGHVTNVLNLVVKNIGRGITEDVRIKKISSNIPLDNLSEVNFFNKSIRMLAPQQKIEVFVGMFPELIDENGNFPTMELEVEYRDKFGKTYIDNYVLDSNMYKGIRQIVKKSTHDIAKEMKELNKNIIKIHRSIND</sequence>
<keyword evidence="1" id="KW-1133">Transmembrane helix</keyword>
<evidence type="ECO:0000313" key="3">
    <source>
        <dbReference type="Proteomes" id="UP000679950"/>
    </source>
</evidence>
<proteinExistence type="predicted"/>